<protein>
    <submittedName>
        <fullName evidence="3">Glutaredoxin domain-containing cysteine-rich protein</fullName>
    </submittedName>
</protein>
<dbReference type="AlphaFoldDB" id="A0A9D4SKA3"/>
<dbReference type="EMBL" id="SDOV01000001">
    <property type="protein sequence ID" value="KAH7645022.1"/>
    <property type="molecule type" value="Genomic_DNA"/>
</dbReference>
<feature type="region of interest" description="Disordered" evidence="1">
    <location>
        <begin position="202"/>
        <end position="228"/>
    </location>
</feature>
<dbReference type="InterPro" id="IPR036249">
    <property type="entry name" value="Thioredoxin-like_sf"/>
</dbReference>
<evidence type="ECO:0000313" key="3">
    <source>
        <dbReference type="EMBL" id="KAH7645022.1"/>
    </source>
</evidence>
<reference evidence="3" key="2">
    <citation type="journal article" date="2021" name="World Allergy Organ. J.">
        <title>Chromosome-level assembly of Dermatophagoides farinae genome and transcriptome reveals two novel allergens Der f 37 and Der f 39.</title>
        <authorList>
            <person name="Chen J."/>
            <person name="Cai Z."/>
            <person name="Fan D."/>
            <person name="Hu J."/>
            <person name="Hou Y."/>
            <person name="He Y."/>
            <person name="Zhang Z."/>
            <person name="Zhao Z."/>
            <person name="Gao P."/>
            <person name="Hu W."/>
            <person name="Sun J."/>
            <person name="Li J."/>
            <person name="Ji K."/>
        </authorList>
    </citation>
    <scope>NUCLEOTIDE SEQUENCE</scope>
    <source>
        <strain evidence="3">JKM2019</strain>
    </source>
</reference>
<organism evidence="3">
    <name type="scientific">Dermatophagoides farinae</name>
    <name type="common">American house dust mite</name>
    <dbReference type="NCBI Taxonomy" id="6954"/>
    <lineage>
        <taxon>Eukaryota</taxon>
        <taxon>Metazoa</taxon>
        <taxon>Ecdysozoa</taxon>
        <taxon>Arthropoda</taxon>
        <taxon>Chelicerata</taxon>
        <taxon>Arachnida</taxon>
        <taxon>Acari</taxon>
        <taxon>Acariformes</taxon>
        <taxon>Sarcoptiformes</taxon>
        <taxon>Astigmata</taxon>
        <taxon>Psoroptidia</taxon>
        <taxon>Analgoidea</taxon>
        <taxon>Pyroglyphidae</taxon>
        <taxon>Dermatophagoidinae</taxon>
        <taxon>Dermatophagoides</taxon>
    </lineage>
</organism>
<name>A0A9D4SKA3_DERFA</name>
<sequence>MNPVDVDDSEITQLKSKTDEVPETLNEFQPQQQQQQQLLIKAKNGSIRGKRNNVRQTINNYIRLVQSSLNNEIGQRNFIEEEQNRCILYVTTLAIIRKTLSDSKGLQSILKNHFIQFELRDVYINDQYRQELIERLNGKLIIPSLFIDGQFIGSFTQIEKLNETGQLISLLQRFKRCTIDSSSSSSSSVAAAATTKNNGVIDGQQISNINGQHDDDHNQKQQNRQQQQQQQQRLLIEPDCIRCGNRQFINCIRCHGSGRFIVHHFPGCSVGLKCTYCNRSGMIRCPDCHVIIDC</sequence>
<feature type="region of interest" description="Disordered" evidence="1">
    <location>
        <begin position="1"/>
        <end position="20"/>
    </location>
</feature>
<dbReference type="Pfam" id="PF00462">
    <property type="entry name" value="Glutaredoxin"/>
    <property type="match status" value="1"/>
</dbReference>
<proteinExistence type="predicted"/>
<dbReference type="PROSITE" id="PS51354">
    <property type="entry name" value="GLUTAREDOXIN_2"/>
    <property type="match status" value="1"/>
</dbReference>
<dbReference type="PANTHER" id="PTHR45669">
    <property type="entry name" value="GLUTAREDOXIN DOMAIN-CONTAINING CYSTEINE-RICH PROTEIN CG12206-RELATED"/>
    <property type="match status" value="1"/>
</dbReference>
<feature type="compositionally biased region" description="Acidic residues" evidence="1">
    <location>
        <begin position="1"/>
        <end position="10"/>
    </location>
</feature>
<evidence type="ECO:0000259" key="2">
    <source>
        <dbReference type="Pfam" id="PF00462"/>
    </source>
</evidence>
<comment type="caution">
    <text evidence="3">The sequence shown here is derived from an EMBL/GenBank/DDBJ whole genome shotgun (WGS) entry which is preliminary data.</text>
</comment>
<evidence type="ECO:0000256" key="1">
    <source>
        <dbReference type="SAM" id="MobiDB-lite"/>
    </source>
</evidence>
<reference evidence="3" key="1">
    <citation type="submission" date="2020-06" db="EMBL/GenBank/DDBJ databases">
        <authorList>
            <person name="Ji K."/>
            <person name="Li J."/>
        </authorList>
    </citation>
    <scope>NUCLEOTIDE SEQUENCE</scope>
    <source>
        <strain evidence="3">JKM2019</strain>
        <tissue evidence="3">Whole body</tissue>
    </source>
</reference>
<dbReference type="PANTHER" id="PTHR45669:SF22">
    <property type="entry name" value="GLUTAREDOXIN DOMAIN-CONTAINING CYSTEINE-RICH PROTEIN CG12206-RELATED"/>
    <property type="match status" value="1"/>
</dbReference>
<accession>A0A9D4SKA3</accession>
<gene>
    <name evidence="3" type="ORF">HUG17_0560</name>
</gene>
<dbReference type="Proteomes" id="UP000828236">
    <property type="component" value="Unassembled WGS sequence"/>
</dbReference>
<dbReference type="InterPro" id="IPR002109">
    <property type="entry name" value="Glutaredoxin"/>
</dbReference>
<dbReference type="SUPFAM" id="SSF52833">
    <property type="entry name" value="Thioredoxin-like"/>
    <property type="match status" value="1"/>
</dbReference>
<feature type="compositionally biased region" description="Polar residues" evidence="1">
    <location>
        <begin position="202"/>
        <end position="211"/>
    </location>
</feature>
<feature type="domain" description="Glutaredoxin" evidence="2">
    <location>
        <begin position="102"/>
        <end position="152"/>
    </location>
</feature>
<dbReference type="Pfam" id="PF23733">
    <property type="entry name" value="GRXCR1-2_C"/>
    <property type="match status" value="1"/>
</dbReference>
<dbReference type="Gene3D" id="3.40.30.10">
    <property type="entry name" value="Glutaredoxin"/>
    <property type="match status" value="1"/>
</dbReference>